<dbReference type="PRINTS" id="PR00509">
    <property type="entry name" value="PGMPMM"/>
</dbReference>
<dbReference type="InterPro" id="IPR005846">
    <property type="entry name" value="A-D-PHexomutase_a/b/a-III"/>
</dbReference>
<dbReference type="InterPro" id="IPR005844">
    <property type="entry name" value="A-D-PHexomutase_a/b/a-I"/>
</dbReference>
<dbReference type="InterPro" id="IPR016066">
    <property type="entry name" value="A-D-PHexomutase_CS"/>
</dbReference>
<feature type="domain" description="Alpha-D-phosphohexomutase alpha/beta/alpha" evidence="11">
    <location>
        <begin position="332"/>
        <end position="440"/>
    </location>
</feature>
<evidence type="ECO:0000256" key="2">
    <source>
        <dbReference type="ARBA" id="ARBA00010231"/>
    </source>
</evidence>
<dbReference type="Gene3D" id="3.30.310.50">
    <property type="entry name" value="Alpha-D-phosphohexomutase, C-terminal domain"/>
    <property type="match status" value="1"/>
</dbReference>
<dbReference type="AlphaFoldDB" id="A0A4S4FL13"/>
<evidence type="ECO:0000259" key="8">
    <source>
        <dbReference type="Pfam" id="PF00408"/>
    </source>
</evidence>
<organism evidence="12 13">
    <name type="scientific">Naasia lichenicola</name>
    <dbReference type="NCBI Taxonomy" id="2565933"/>
    <lineage>
        <taxon>Bacteria</taxon>
        <taxon>Bacillati</taxon>
        <taxon>Actinomycetota</taxon>
        <taxon>Actinomycetes</taxon>
        <taxon>Micrococcales</taxon>
        <taxon>Microbacteriaceae</taxon>
        <taxon>Naasia</taxon>
    </lineage>
</organism>
<dbReference type="Gene3D" id="3.40.120.10">
    <property type="entry name" value="Alpha-D-Glucose-1,6-Bisphosphate, subunit A, domain 3"/>
    <property type="match status" value="3"/>
</dbReference>
<evidence type="ECO:0000256" key="7">
    <source>
        <dbReference type="RuleBase" id="RU004326"/>
    </source>
</evidence>
<keyword evidence="13" id="KW-1185">Reference proteome</keyword>
<keyword evidence="6" id="KW-0413">Isomerase</keyword>
<keyword evidence="4 7" id="KW-0479">Metal-binding</keyword>
<sequence length="560" mass="59568">MTDASSTTELLTAVRSWIAQDPDPDTRTELETLATAADGQVAEAIAELHDSFSGRLAFGTAGLRGEVAGGPNRMNRVVVSQTTAGLARFLIGRAQEGEEVSAVIGYDGRTKSDVFARDTAQILAGAGIAVTLLPRALPTPVLAFAVRHLRAGAGVMITASHNPPRDNGYKLYLGDGDGGSQIVPPADTEVFAAIDDVVATLRMDELERSDDYTVADESILDAYVRRTAGALGVPPVPVRWVYTPMHGVGWETVSRVITAAGITPPLLVEEQIDPDPAFPTVVFPNPEEPGALDLAYATATRTGAELILANDPDADRLAAAVPDGSGWRALSGNELGLILGWGIAQRMQREGRTGNFAASIVSSPGLRVMAERLGFGYQETLTGFKWISRVPHLAFGFEEALGYLVDPWKVRDKDGISALLAALEGVMGLRASGRTLSEFQDDFDAMFGNFASAQLSVRVAQLDQLTEGMRRLRADPPTSIGGLAVLSMDDLSAGSETLPPSDVLRFQLNEGARVIVRPSGTEPKLKVYLDVASETGSVLERRSHGRLTLARLREGASALL</sequence>
<dbReference type="Pfam" id="PF02879">
    <property type="entry name" value="PGM_PMM_II"/>
    <property type="match status" value="1"/>
</dbReference>
<dbReference type="SUPFAM" id="SSF55957">
    <property type="entry name" value="Phosphoglucomutase, C-terminal domain"/>
    <property type="match status" value="1"/>
</dbReference>
<protein>
    <submittedName>
        <fullName evidence="12">Phospho-sugar mutase</fullName>
    </submittedName>
</protein>
<dbReference type="RefSeq" id="WP_136427271.1">
    <property type="nucleotide sequence ID" value="NZ_SSSM01000004.1"/>
</dbReference>
<dbReference type="CDD" id="cd05799">
    <property type="entry name" value="PGM2"/>
    <property type="match status" value="1"/>
</dbReference>
<dbReference type="InterPro" id="IPR005843">
    <property type="entry name" value="A-D-PHexomutase_C"/>
</dbReference>
<dbReference type="GO" id="GO:0008973">
    <property type="term" value="F:phosphopentomutase activity"/>
    <property type="evidence" value="ECO:0007669"/>
    <property type="project" value="TreeGrafter"/>
</dbReference>
<dbReference type="GO" id="GO:0000287">
    <property type="term" value="F:magnesium ion binding"/>
    <property type="evidence" value="ECO:0007669"/>
    <property type="project" value="InterPro"/>
</dbReference>
<proteinExistence type="inferred from homology"/>
<dbReference type="OrthoDB" id="9806956at2"/>
<evidence type="ECO:0000313" key="12">
    <source>
        <dbReference type="EMBL" id="THG30858.1"/>
    </source>
</evidence>
<keyword evidence="5 7" id="KW-0460">Magnesium</keyword>
<dbReference type="PANTHER" id="PTHR45745">
    <property type="entry name" value="PHOSPHOMANNOMUTASE 45A"/>
    <property type="match status" value="1"/>
</dbReference>
<keyword evidence="3" id="KW-0597">Phosphoprotein</keyword>
<name>A0A4S4FL13_9MICO</name>
<dbReference type="InterPro" id="IPR005845">
    <property type="entry name" value="A-D-PHexomutase_a/b/a-II"/>
</dbReference>
<dbReference type="InterPro" id="IPR005841">
    <property type="entry name" value="Alpha-D-phosphohexomutase_SF"/>
</dbReference>
<reference evidence="12 13" key="1">
    <citation type="submission" date="2019-04" db="EMBL/GenBank/DDBJ databases">
        <authorList>
            <person name="Jiang L."/>
        </authorList>
    </citation>
    <scope>NUCLEOTIDE SEQUENCE [LARGE SCALE GENOMIC DNA]</scope>
    <source>
        <strain evidence="12 13">YIM 131853</strain>
    </source>
</reference>
<evidence type="ECO:0000259" key="9">
    <source>
        <dbReference type="Pfam" id="PF02878"/>
    </source>
</evidence>
<evidence type="ECO:0000256" key="1">
    <source>
        <dbReference type="ARBA" id="ARBA00001946"/>
    </source>
</evidence>
<dbReference type="Pfam" id="PF02880">
    <property type="entry name" value="PGM_PMM_III"/>
    <property type="match status" value="1"/>
</dbReference>
<dbReference type="PANTHER" id="PTHR45745:SF1">
    <property type="entry name" value="PHOSPHOGLUCOMUTASE 2B-RELATED"/>
    <property type="match status" value="1"/>
</dbReference>
<dbReference type="InterPro" id="IPR036900">
    <property type="entry name" value="A-D-PHexomutase_C_sf"/>
</dbReference>
<dbReference type="PROSITE" id="PS00710">
    <property type="entry name" value="PGM_PMM"/>
    <property type="match status" value="1"/>
</dbReference>
<evidence type="ECO:0000259" key="11">
    <source>
        <dbReference type="Pfam" id="PF02880"/>
    </source>
</evidence>
<evidence type="ECO:0000256" key="4">
    <source>
        <dbReference type="ARBA" id="ARBA00022723"/>
    </source>
</evidence>
<accession>A0A4S4FL13</accession>
<comment type="caution">
    <text evidence="12">The sequence shown here is derived from an EMBL/GenBank/DDBJ whole genome shotgun (WGS) entry which is preliminary data.</text>
</comment>
<dbReference type="SUPFAM" id="SSF53738">
    <property type="entry name" value="Phosphoglucomutase, first 3 domains"/>
    <property type="match status" value="3"/>
</dbReference>
<feature type="domain" description="Alpha-D-phosphohexomutase alpha/beta/alpha" evidence="9">
    <location>
        <begin position="56"/>
        <end position="192"/>
    </location>
</feature>
<feature type="domain" description="Alpha-D-phosphohexomutase alpha/beta/alpha" evidence="10">
    <location>
        <begin position="237"/>
        <end position="324"/>
    </location>
</feature>
<evidence type="ECO:0000256" key="6">
    <source>
        <dbReference type="ARBA" id="ARBA00023235"/>
    </source>
</evidence>
<dbReference type="InterPro" id="IPR016055">
    <property type="entry name" value="A-D-PHexomutase_a/b/a-I/II/III"/>
</dbReference>
<evidence type="ECO:0000259" key="10">
    <source>
        <dbReference type="Pfam" id="PF02879"/>
    </source>
</evidence>
<comment type="cofactor">
    <cofactor evidence="1">
        <name>Mg(2+)</name>
        <dbReference type="ChEBI" id="CHEBI:18420"/>
    </cofactor>
</comment>
<dbReference type="Pfam" id="PF02878">
    <property type="entry name" value="PGM_PMM_I"/>
    <property type="match status" value="1"/>
</dbReference>
<dbReference type="EMBL" id="SSSM01000004">
    <property type="protein sequence ID" value="THG30858.1"/>
    <property type="molecule type" value="Genomic_DNA"/>
</dbReference>
<comment type="similarity">
    <text evidence="2 7">Belongs to the phosphohexose mutase family.</text>
</comment>
<gene>
    <name evidence="12" type="ORF">E6C64_09515</name>
</gene>
<evidence type="ECO:0000256" key="5">
    <source>
        <dbReference type="ARBA" id="ARBA00022842"/>
    </source>
</evidence>
<feature type="domain" description="Alpha-D-phosphohexomutase C-terminal" evidence="8">
    <location>
        <begin position="488"/>
        <end position="533"/>
    </location>
</feature>
<evidence type="ECO:0000313" key="13">
    <source>
        <dbReference type="Proteomes" id="UP000309133"/>
    </source>
</evidence>
<dbReference type="Pfam" id="PF00408">
    <property type="entry name" value="PGM_PMM_IV"/>
    <property type="match status" value="1"/>
</dbReference>
<dbReference type="GO" id="GO:0005975">
    <property type="term" value="P:carbohydrate metabolic process"/>
    <property type="evidence" value="ECO:0007669"/>
    <property type="project" value="InterPro"/>
</dbReference>
<evidence type="ECO:0000256" key="3">
    <source>
        <dbReference type="ARBA" id="ARBA00022553"/>
    </source>
</evidence>
<dbReference type="Proteomes" id="UP000309133">
    <property type="component" value="Unassembled WGS sequence"/>
</dbReference>
<dbReference type="GO" id="GO:0006166">
    <property type="term" value="P:purine ribonucleoside salvage"/>
    <property type="evidence" value="ECO:0007669"/>
    <property type="project" value="TreeGrafter"/>
</dbReference>